<dbReference type="InterPro" id="IPR051605">
    <property type="entry name" value="CstA"/>
</dbReference>
<feature type="transmembrane region" description="Helical" evidence="7">
    <location>
        <begin position="6"/>
        <end position="25"/>
    </location>
</feature>
<feature type="transmembrane region" description="Helical" evidence="7">
    <location>
        <begin position="163"/>
        <end position="182"/>
    </location>
</feature>
<feature type="transmembrane region" description="Helical" evidence="7">
    <location>
        <begin position="132"/>
        <end position="151"/>
    </location>
</feature>
<keyword evidence="5 7" id="KW-1133">Transmembrane helix</keyword>
<evidence type="ECO:0000256" key="4">
    <source>
        <dbReference type="ARBA" id="ARBA00022692"/>
    </source>
</evidence>
<evidence type="ECO:0000256" key="6">
    <source>
        <dbReference type="ARBA" id="ARBA00023136"/>
    </source>
</evidence>
<keyword evidence="6 7" id="KW-0472">Membrane</keyword>
<evidence type="ECO:0000256" key="1">
    <source>
        <dbReference type="ARBA" id="ARBA00004651"/>
    </source>
</evidence>
<evidence type="ECO:0000313" key="9">
    <source>
        <dbReference type="EMBL" id="HJA79427.1"/>
    </source>
</evidence>
<dbReference type="InterPro" id="IPR003706">
    <property type="entry name" value="CstA_N"/>
</dbReference>
<dbReference type="PANTHER" id="PTHR30252">
    <property type="entry name" value="INNER MEMBRANE PEPTIDE TRANSPORTER"/>
    <property type="match status" value="1"/>
</dbReference>
<feature type="domain" description="CstA N-terminal" evidence="8">
    <location>
        <begin position="162"/>
        <end position="282"/>
    </location>
</feature>
<comment type="subcellular location">
    <subcellularLocation>
        <location evidence="1">Cell membrane</location>
        <topology evidence="1">Multi-pass membrane protein</topology>
    </subcellularLocation>
</comment>
<feature type="domain" description="CstA N-terminal" evidence="8">
    <location>
        <begin position="7"/>
        <end position="154"/>
    </location>
</feature>
<evidence type="ECO:0000256" key="7">
    <source>
        <dbReference type="SAM" id="Phobius"/>
    </source>
</evidence>
<reference evidence="9" key="2">
    <citation type="submission" date="2021-04" db="EMBL/GenBank/DDBJ databases">
        <authorList>
            <person name="Gilroy R."/>
        </authorList>
    </citation>
    <scope>NUCLEOTIDE SEQUENCE</scope>
    <source>
        <strain evidence="9">5032</strain>
    </source>
</reference>
<dbReference type="AlphaFoldDB" id="A0A9D2HNG7"/>
<keyword evidence="3" id="KW-1003">Cell membrane</keyword>
<accession>A0A9D2HNG7</accession>
<protein>
    <submittedName>
        <fullName evidence="9">Carbon starvation protein A</fullName>
    </submittedName>
</protein>
<feature type="transmembrane region" description="Helical" evidence="7">
    <location>
        <begin position="364"/>
        <end position="382"/>
    </location>
</feature>
<dbReference type="PANTHER" id="PTHR30252:SF4">
    <property type="entry name" value="CARBON STARVATION"/>
    <property type="match status" value="1"/>
</dbReference>
<organism evidence="9 10">
    <name type="scientific">Candidatus Desulfovibrio intestinavium</name>
    <dbReference type="NCBI Taxonomy" id="2838534"/>
    <lineage>
        <taxon>Bacteria</taxon>
        <taxon>Pseudomonadati</taxon>
        <taxon>Thermodesulfobacteriota</taxon>
        <taxon>Desulfovibrionia</taxon>
        <taxon>Desulfovibrionales</taxon>
        <taxon>Desulfovibrionaceae</taxon>
        <taxon>Desulfovibrio</taxon>
    </lineage>
</organism>
<evidence type="ECO:0000313" key="10">
    <source>
        <dbReference type="Proteomes" id="UP000823821"/>
    </source>
</evidence>
<dbReference type="EMBL" id="DWZD01000043">
    <property type="protein sequence ID" value="HJA79427.1"/>
    <property type="molecule type" value="Genomic_DNA"/>
</dbReference>
<feature type="transmembrane region" description="Helical" evidence="7">
    <location>
        <begin position="388"/>
        <end position="409"/>
    </location>
</feature>
<feature type="transmembrane region" description="Helical" evidence="7">
    <location>
        <begin position="83"/>
        <end position="101"/>
    </location>
</feature>
<keyword evidence="4 7" id="KW-0812">Transmembrane</keyword>
<feature type="domain" description="CstA N-terminal" evidence="8">
    <location>
        <begin position="307"/>
        <end position="430"/>
    </location>
</feature>
<gene>
    <name evidence="9" type="ORF">H9784_07680</name>
</gene>
<feature type="transmembrane region" description="Helical" evidence="7">
    <location>
        <begin position="447"/>
        <end position="466"/>
    </location>
</feature>
<sequence length="480" mass="51268">MPTYVYFLLAVAALLVGYAIYGTLITKIFGADPKRPTPAQTMADGVDYVEMPMWKVWLIQLLNIAGVGPVFGPILGALYGPSALFWIVIGTIFAGAVHDYFSGMLSLRYNGANVPTIVGYNLGNIAKNIMRVFAVVLLLLVGVVFVAAPAGLLAKLTPESLNLTFWIAVIFAYYFLATILPIDKIIGRFYPVFGAVLIIMAVGMTVGLFTSGKEFYSWLEWSNPNPAGLPVYPMVFITIACGALSGFHATQSPLMSRCLANERQGRAVFYGGMVAEGLIGLVWATVGMTFYQSPEALDAALKAGGPGNVVTETSLALMGSFGGVLAILGVVALPVTSGDTAFRAARLTIAEVFNFSQRSVPARLSIAVPIFIIGIILANVDFNVIWRYFGFANQALAAIVLWAAAGYLYRKHRLHWVCTVPAAFMTSVCMSYICFESNMGLGLSLETSNLIGIGCALAALIAFLALGRKPIAGAPDIDSV</sequence>
<comment type="similarity">
    <text evidence="2">Belongs to the peptide transporter carbon starvation (CstA) (TC 2.A.114) family.</text>
</comment>
<feature type="transmembrane region" description="Helical" evidence="7">
    <location>
        <begin position="268"/>
        <end position="291"/>
    </location>
</feature>
<evidence type="ECO:0000256" key="2">
    <source>
        <dbReference type="ARBA" id="ARBA00007755"/>
    </source>
</evidence>
<comment type="caution">
    <text evidence="9">The sequence shown here is derived from an EMBL/GenBank/DDBJ whole genome shotgun (WGS) entry which is preliminary data.</text>
</comment>
<feature type="transmembrane region" description="Helical" evidence="7">
    <location>
        <begin position="315"/>
        <end position="336"/>
    </location>
</feature>
<feature type="transmembrane region" description="Helical" evidence="7">
    <location>
        <begin position="56"/>
        <end position="77"/>
    </location>
</feature>
<name>A0A9D2HNG7_9BACT</name>
<reference evidence="9" key="1">
    <citation type="journal article" date="2021" name="PeerJ">
        <title>Extensive microbial diversity within the chicken gut microbiome revealed by metagenomics and culture.</title>
        <authorList>
            <person name="Gilroy R."/>
            <person name="Ravi A."/>
            <person name="Getino M."/>
            <person name="Pursley I."/>
            <person name="Horton D.L."/>
            <person name="Alikhan N.F."/>
            <person name="Baker D."/>
            <person name="Gharbi K."/>
            <person name="Hall N."/>
            <person name="Watson M."/>
            <person name="Adriaenssens E.M."/>
            <person name="Foster-Nyarko E."/>
            <person name="Jarju S."/>
            <person name="Secka A."/>
            <person name="Antonio M."/>
            <person name="Oren A."/>
            <person name="Chaudhuri R.R."/>
            <person name="La Ragione R."/>
            <person name="Hildebrand F."/>
            <person name="Pallen M.J."/>
        </authorList>
    </citation>
    <scope>NUCLEOTIDE SEQUENCE</scope>
    <source>
        <strain evidence="9">5032</strain>
    </source>
</reference>
<dbReference type="Pfam" id="PF02554">
    <property type="entry name" value="CstA"/>
    <property type="match status" value="3"/>
</dbReference>
<evidence type="ECO:0000256" key="5">
    <source>
        <dbReference type="ARBA" id="ARBA00022989"/>
    </source>
</evidence>
<feature type="transmembrane region" description="Helical" evidence="7">
    <location>
        <begin position="189"/>
        <end position="209"/>
    </location>
</feature>
<feature type="transmembrane region" description="Helical" evidence="7">
    <location>
        <begin position="416"/>
        <end position="435"/>
    </location>
</feature>
<evidence type="ECO:0000259" key="8">
    <source>
        <dbReference type="Pfam" id="PF02554"/>
    </source>
</evidence>
<dbReference type="GO" id="GO:0005886">
    <property type="term" value="C:plasma membrane"/>
    <property type="evidence" value="ECO:0007669"/>
    <property type="project" value="UniProtKB-SubCell"/>
</dbReference>
<evidence type="ECO:0000256" key="3">
    <source>
        <dbReference type="ARBA" id="ARBA00022475"/>
    </source>
</evidence>
<feature type="transmembrane region" description="Helical" evidence="7">
    <location>
        <begin position="229"/>
        <end position="247"/>
    </location>
</feature>
<dbReference type="GO" id="GO:0009267">
    <property type="term" value="P:cellular response to starvation"/>
    <property type="evidence" value="ECO:0007669"/>
    <property type="project" value="InterPro"/>
</dbReference>
<proteinExistence type="inferred from homology"/>
<dbReference type="Proteomes" id="UP000823821">
    <property type="component" value="Unassembled WGS sequence"/>
</dbReference>